<reference evidence="3 4" key="1">
    <citation type="journal article" date="2019" name="Nat. Plants">
        <title>Stout camphor tree genome fills gaps in understanding of flowering plant genome evolution.</title>
        <authorList>
            <person name="Chaw S.M."/>
            <person name="Liu Y.C."/>
            <person name="Wu Y.W."/>
            <person name="Wang H.Y."/>
            <person name="Lin C.I."/>
            <person name="Wu C.S."/>
            <person name="Ke H.M."/>
            <person name="Chang L.Y."/>
            <person name="Hsu C.Y."/>
            <person name="Yang H.T."/>
            <person name="Sudianto E."/>
            <person name="Hsu M.H."/>
            <person name="Wu K.P."/>
            <person name="Wang L.N."/>
            <person name="Leebens-Mack J.H."/>
            <person name="Tsai I.J."/>
        </authorList>
    </citation>
    <scope>NUCLEOTIDE SEQUENCE [LARGE SCALE GENOMIC DNA]</scope>
    <source>
        <strain evidence="4">cv. Chaw 1501</strain>
        <tissue evidence="3">Young leaves</tissue>
    </source>
</reference>
<accession>A0A443NF06</accession>
<feature type="repeat" description="PPR" evidence="2">
    <location>
        <begin position="414"/>
        <end position="449"/>
    </location>
</feature>
<dbReference type="GO" id="GO:0009451">
    <property type="term" value="P:RNA modification"/>
    <property type="evidence" value="ECO:0007669"/>
    <property type="project" value="InterPro"/>
</dbReference>
<dbReference type="Gene3D" id="1.25.40.10">
    <property type="entry name" value="Tetratricopeptide repeat domain"/>
    <property type="match status" value="5"/>
</dbReference>
<protein>
    <submittedName>
        <fullName evidence="3">Pentatricopeptide repeat-containing-like protein</fullName>
    </submittedName>
</protein>
<gene>
    <name evidence="3" type="ORF">CKAN_00558500</name>
</gene>
<dbReference type="Pfam" id="PF01535">
    <property type="entry name" value="PPR"/>
    <property type="match status" value="5"/>
</dbReference>
<feature type="repeat" description="PPR" evidence="2">
    <location>
        <begin position="208"/>
        <end position="242"/>
    </location>
</feature>
<dbReference type="FunFam" id="1.25.40.10:FF:000196">
    <property type="entry name" value="Pentatricopeptide repeat-containing protein At4g14850"/>
    <property type="match status" value="1"/>
</dbReference>
<dbReference type="Pfam" id="PF13041">
    <property type="entry name" value="PPR_2"/>
    <property type="match status" value="4"/>
</dbReference>
<dbReference type="FunFam" id="1.25.40.10:FF:002010">
    <property type="entry name" value="Os12g0109800 protein"/>
    <property type="match status" value="1"/>
</dbReference>
<dbReference type="InterPro" id="IPR046849">
    <property type="entry name" value="E2_motif"/>
</dbReference>
<evidence type="ECO:0000256" key="2">
    <source>
        <dbReference type="PROSITE-ProRule" id="PRU00708"/>
    </source>
</evidence>
<proteinExistence type="predicted"/>
<evidence type="ECO:0000256" key="1">
    <source>
        <dbReference type="ARBA" id="ARBA00022737"/>
    </source>
</evidence>
<name>A0A443NF06_9MAGN</name>
<comment type="caution">
    <text evidence="3">The sequence shown here is derived from an EMBL/GenBank/DDBJ whole genome shotgun (WGS) entry which is preliminary data.</text>
</comment>
<dbReference type="STRING" id="337451.A0A443NF06"/>
<dbReference type="InterPro" id="IPR046848">
    <property type="entry name" value="E_motif"/>
</dbReference>
<dbReference type="OrthoDB" id="185373at2759"/>
<dbReference type="FunFam" id="1.25.40.10:FF:000073">
    <property type="entry name" value="Pentatricopeptide repeat-containing protein chloroplastic"/>
    <property type="match status" value="2"/>
</dbReference>
<dbReference type="FunFam" id="1.25.40.10:FF:001093">
    <property type="entry name" value="Pentatricopeptide repeat-containing protein At2g34400"/>
    <property type="match status" value="1"/>
</dbReference>
<dbReference type="EMBL" id="QPKB01000002">
    <property type="protein sequence ID" value="RWR77111.1"/>
    <property type="molecule type" value="Genomic_DNA"/>
</dbReference>
<dbReference type="InterPro" id="IPR046960">
    <property type="entry name" value="PPR_At4g14850-like_plant"/>
</dbReference>
<dbReference type="Pfam" id="PF20430">
    <property type="entry name" value="Eplus_motif"/>
    <property type="match status" value="1"/>
</dbReference>
<dbReference type="InterPro" id="IPR011990">
    <property type="entry name" value="TPR-like_helical_dom_sf"/>
</dbReference>
<evidence type="ECO:0000313" key="4">
    <source>
        <dbReference type="Proteomes" id="UP000283530"/>
    </source>
</evidence>
<dbReference type="AlphaFoldDB" id="A0A443NF06"/>
<dbReference type="PROSITE" id="PS51375">
    <property type="entry name" value="PPR"/>
    <property type="match status" value="5"/>
</dbReference>
<dbReference type="GO" id="GO:0003723">
    <property type="term" value="F:RNA binding"/>
    <property type="evidence" value="ECO:0007669"/>
    <property type="project" value="InterPro"/>
</dbReference>
<feature type="repeat" description="PPR" evidence="2">
    <location>
        <begin position="312"/>
        <end position="346"/>
    </location>
</feature>
<keyword evidence="4" id="KW-1185">Reference proteome</keyword>
<dbReference type="Proteomes" id="UP000283530">
    <property type="component" value="Unassembled WGS sequence"/>
</dbReference>
<feature type="repeat" description="PPR" evidence="2">
    <location>
        <begin position="76"/>
        <end position="110"/>
    </location>
</feature>
<keyword evidence="1" id="KW-0677">Repeat</keyword>
<feature type="repeat" description="PPR" evidence="2">
    <location>
        <begin position="516"/>
        <end position="550"/>
    </location>
</feature>
<organism evidence="3 4">
    <name type="scientific">Cinnamomum micranthum f. kanehirae</name>
    <dbReference type="NCBI Taxonomy" id="337451"/>
    <lineage>
        <taxon>Eukaryota</taxon>
        <taxon>Viridiplantae</taxon>
        <taxon>Streptophyta</taxon>
        <taxon>Embryophyta</taxon>
        <taxon>Tracheophyta</taxon>
        <taxon>Spermatophyta</taxon>
        <taxon>Magnoliopsida</taxon>
        <taxon>Magnoliidae</taxon>
        <taxon>Laurales</taxon>
        <taxon>Lauraceae</taxon>
        <taxon>Cinnamomum</taxon>
    </lineage>
</organism>
<dbReference type="PANTHER" id="PTHR47926">
    <property type="entry name" value="PENTATRICOPEPTIDE REPEAT-CONTAINING PROTEIN"/>
    <property type="match status" value="1"/>
</dbReference>
<dbReference type="NCBIfam" id="TIGR00756">
    <property type="entry name" value="PPR"/>
    <property type="match status" value="6"/>
</dbReference>
<evidence type="ECO:0000313" key="3">
    <source>
        <dbReference type="EMBL" id="RWR77111.1"/>
    </source>
</evidence>
<dbReference type="Pfam" id="PF20431">
    <property type="entry name" value="E_motif"/>
    <property type="match status" value="1"/>
</dbReference>
<dbReference type="PANTHER" id="PTHR47926:SF395">
    <property type="entry name" value="TETRATRICOPEPTIDE-LIKE HELICAL DOMAIN, DYW DOMAIN PROTEIN-RELATED"/>
    <property type="match status" value="1"/>
</dbReference>
<sequence>MTTTQQESHQIQILRSCVSTPTVSVSKKTNNNDPQVQAFFIHLLRDCASNGSIQQGKALHGFLLKSNFIHENAEETIVLYNHLAHMYGKCSKIDYARRLFDQMPERNVFSWTVMVVGLTDNGFFLDGFKSFCQMQNHGVIPDKFAYTTVIQSCIGLESVELGKMVHAQTAKSEFSSHVFVNTSLLNMYAKLGYMEDAVRVFMSMNQHSQVTWNAMISGFASNDLNLEAYNWFLSMRSRGFGPNIYTFASVLKAIGKLGDVSKGREVHHHVIRSCLESNVVVGTALIDMYSKCGSFSEARSVFEKNFARYSDTNTPWNAMISGYSQGGYSEEALEIFKQMCLNSVYTDLFTYGSVLRACVDLKRLCCGREVHGRVVKINDNSRVLSVNNALIDVYGKCGCIEDATKVFERMEERDVVSWTTIITAYAHCSEEEKALDVFLQMREEENVRPNQFTYASVLVACASISLLELGCQVHSLVCKAGLGDDNCVEGALINMYAKCGSMVEAESVFMKIDSPDVVSWTAIIMGYAQHGFAENALQLFRKMEESGTKPNAITILCVLFACSHGGMVDQGLFYFHSMKERYGVAPEMEHYACVVDLLARVGRLDDAIAFINDMPIEPNEMVWQTLLAGCRVHGNVELGKIAAKKVISVRPEDSAAYVLLSNTYIDKGSLVDGLSLREVMKEKGVKKEPGVSTIVVGGRVHRFFAGDQRHPQKEYIYAKLEELRERMKEMGYMPDVSSGLQDYGMRGGGVVGLISL</sequence>
<dbReference type="InterPro" id="IPR002885">
    <property type="entry name" value="PPR_rpt"/>
</dbReference>